<keyword evidence="1" id="KW-1133">Transmembrane helix</keyword>
<dbReference type="Proteomes" id="UP001059546">
    <property type="component" value="Chromosome XI"/>
</dbReference>
<dbReference type="EMBL" id="CP075157">
    <property type="protein sequence ID" value="UTX44456.1"/>
    <property type="molecule type" value="Genomic_DNA"/>
</dbReference>
<accession>A0A9Q9C5B5</accession>
<keyword evidence="1" id="KW-0472">Membrane</keyword>
<evidence type="ECO:0000256" key="1">
    <source>
        <dbReference type="SAM" id="Phobius"/>
    </source>
</evidence>
<keyword evidence="1" id="KW-0812">Transmembrane</keyword>
<evidence type="ECO:0000313" key="4">
    <source>
        <dbReference type="Proteomes" id="UP001059546"/>
    </source>
</evidence>
<evidence type="ECO:0000313" key="3">
    <source>
        <dbReference type="EMBL" id="UTX44456.1"/>
    </source>
</evidence>
<proteinExistence type="predicted"/>
<protein>
    <submittedName>
        <fullName evidence="3">Uncharacterized protein</fullName>
    </submittedName>
</protein>
<name>A0A9Q9C5B5_ENCHE</name>
<dbReference type="AlphaFoldDB" id="A0A9Q9C5B5"/>
<organism evidence="3 4">
    <name type="scientific">Encephalitozoon hellem</name>
    <name type="common">Microsporidian parasite</name>
    <dbReference type="NCBI Taxonomy" id="27973"/>
    <lineage>
        <taxon>Eukaryota</taxon>
        <taxon>Fungi</taxon>
        <taxon>Fungi incertae sedis</taxon>
        <taxon>Microsporidia</taxon>
        <taxon>Unikaryonidae</taxon>
        <taxon>Encephalitozoon</taxon>
    </lineage>
</organism>
<reference evidence="3" key="1">
    <citation type="submission" date="2021-05" db="EMBL/GenBank/DDBJ databases">
        <title>Encephalitozoon hellem ATCC 50604 Complete Genome.</title>
        <authorList>
            <person name="Mascarenhas dos Santos A.C."/>
            <person name="Julian A.T."/>
            <person name="Pombert J.-F."/>
        </authorList>
    </citation>
    <scope>NUCLEOTIDE SEQUENCE</scope>
    <source>
        <strain evidence="3">ATCC 50604</strain>
    </source>
</reference>
<feature type="chain" id="PRO_5040229575" evidence="2">
    <location>
        <begin position="17"/>
        <end position="231"/>
    </location>
</feature>
<evidence type="ECO:0000256" key="2">
    <source>
        <dbReference type="SAM" id="SignalP"/>
    </source>
</evidence>
<feature type="signal peptide" evidence="2">
    <location>
        <begin position="1"/>
        <end position="16"/>
    </location>
</feature>
<feature type="transmembrane region" description="Helical" evidence="1">
    <location>
        <begin position="185"/>
        <end position="206"/>
    </location>
</feature>
<gene>
    <name evidence="3" type="ORF">GPU96_11g22600</name>
</gene>
<keyword evidence="2" id="KW-0732">Signal</keyword>
<sequence length="231" mass="26256">MLFNIFLTFGPAVAIAEYYNHSIVPYIDRIGNGDTYSDYNGESSMISISESSALEGRGSNFMGETISDRKNRELDLSNLAPNKADSPAGTIKSLRIGKFKINPENISDLIHREMADMSPDLHSKIVNTLERNSVDRRRYRDLFLIKKRVIDDGKRKIINFNIKEKIIPKEEEENLPISRDFGTRALLGGIMLLLAGLVFTTTLKMYQSLIRKNYFSFDEKGEMFAESKQPS</sequence>